<dbReference type="Pfam" id="PF01936">
    <property type="entry name" value="NYN"/>
    <property type="match status" value="1"/>
</dbReference>
<proteinExistence type="predicted"/>
<dbReference type="CDD" id="cd10910">
    <property type="entry name" value="PIN_limkain_b1_N_like"/>
    <property type="match status" value="1"/>
</dbReference>
<dbReference type="InterPro" id="IPR025677">
    <property type="entry name" value="OST-HTH-assoc_dom"/>
</dbReference>
<feature type="region of interest" description="Disordered" evidence="1">
    <location>
        <begin position="457"/>
        <end position="485"/>
    </location>
</feature>
<evidence type="ECO:0000256" key="1">
    <source>
        <dbReference type="SAM" id="MobiDB-lite"/>
    </source>
</evidence>
<organism evidence="3 4">
    <name type="scientific">Nepenthes gracilis</name>
    <name type="common">Slender pitcher plant</name>
    <dbReference type="NCBI Taxonomy" id="150966"/>
    <lineage>
        <taxon>Eukaryota</taxon>
        <taxon>Viridiplantae</taxon>
        <taxon>Streptophyta</taxon>
        <taxon>Embryophyta</taxon>
        <taxon>Tracheophyta</taxon>
        <taxon>Spermatophyta</taxon>
        <taxon>Magnoliopsida</taxon>
        <taxon>eudicotyledons</taxon>
        <taxon>Gunneridae</taxon>
        <taxon>Pentapetalae</taxon>
        <taxon>Caryophyllales</taxon>
        <taxon>Nepenthaceae</taxon>
        <taxon>Nepenthes</taxon>
    </lineage>
</organism>
<gene>
    <name evidence="3" type="ORF">Nepgr_026968</name>
</gene>
<comment type="caution">
    <text evidence="3">The sequence shown here is derived from an EMBL/GenBank/DDBJ whole genome shotgun (WGS) entry which is preliminary data.</text>
</comment>
<dbReference type="GO" id="GO:0004540">
    <property type="term" value="F:RNA nuclease activity"/>
    <property type="evidence" value="ECO:0007669"/>
    <property type="project" value="InterPro"/>
</dbReference>
<protein>
    <recommendedName>
        <fullName evidence="2">HTH OST-type domain-containing protein</fullName>
    </recommendedName>
</protein>
<evidence type="ECO:0000313" key="3">
    <source>
        <dbReference type="EMBL" id="GMH25125.1"/>
    </source>
</evidence>
<name>A0AAD3Y2J1_NEPGR</name>
<reference evidence="3" key="1">
    <citation type="submission" date="2023-05" db="EMBL/GenBank/DDBJ databases">
        <title>Nepenthes gracilis genome sequencing.</title>
        <authorList>
            <person name="Fukushima K."/>
        </authorList>
    </citation>
    <scope>NUCLEOTIDE SEQUENCE</scope>
    <source>
        <strain evidence="3">SING2019-196</strain>
    </source>
</reference>
<evidence type="ECO:0000259" key="2">
    <source>
        <dbReference type="PROSITE" id="PS51644"/>
    </source>
</evidence>
<feature type="compositionally biased region" description="Basic and acidic residues" evidence="1">
    <location>
        <begin position="861"/>
        <end position="872"/>
    </location>
</feature>
<feature type="region of interest" description="Disordered" evidence="1">
    <location>
        <begin position="687"/>
        <end position="706"/>
    </location>
</feature>
<dbReference type="Pfam" id="PF12872">
    <property type="entry name" value="OST-HTH"/>
    <property type="match status" value="1"/>
</dbReference>
<dbReference type="GO" id="GO:0010468">
    <property type="term" value="P:regulation of gene expression"/>
    <property type="evidence" value="ECO:0007669"/>
    <property type="project" value="InterPro"/>
</dbReference>
<feature type="compositionally biased region" description="Basic and acidic residues" evidence="1">
    <location>
        <begin position="824"/>
        <end position="838"/>
    </location>
</feature>
<feature type="region of interest" description="Disordered" evidence="1">
    <location>
        <begin position="403"/>
        <end position="423"/>
    </location>
</feature>
<feature type="compositionally biased region" description="Basic and acidic residues" evidence="1">
    <location>
        <begin position="695"/>
        <end position="706"/>
    </location>
</feature>
<feature type="compositionally biased region" description="Basic and acidic residues" evidence="1">
    <location>
        <begin position="457"/>
        <end position="467"/>
    </location>
</feature>
<feature type="domain" description="HTH OST-type" evidence="2">
    <location>
        <begin position="236"/>
        <end position="308"/>
    </location>
</feature>
<feature type="compositionally biased region" description="Polar residues" evidence="1">
    <location>
        <begin position="787"/>
        <end position="799"/>
    </location>
</feature>
<feature type="region of interest" description="Disordered" evidence="1">
    <location>
        <begin position="780"/>
        <end position="926"/>
    </location>
</feature>
<dbReference type="Gene3D" id="3.30.420.610">
    <property type="entry name" value="LOTUS domain-like"/>
    <property type="match status" value="1"/>
</dbReference>
<keyword evidence="4" id="KW-1185">Reference proteome</keyword>
<sequence length="966" mass="107065">MNFLSLRHLSHVFSLPSSRLLFRISCFSTSSFPIHSPSASSSLRRQDDESRYVKVSVWWDFENCSLPAGVNVFRISHCITAAVRANGIKGPIQITAFGDVCQLSRSNQEALSSTGINITHIPNGGKNSADRSLLVDLLYWVSQNPPPAHLFLVSGDRDFAAPASIMWHWNALLRGENLSGRHFNQPPDGPFHSWYGHFKVPLEDPYSSTDLQQLGCSRIDDSSDGEPSSDSKVRLVPQPVLRQIRHIVNSYPKGLSITELRAELAKSNVGIDKEFYGYKKFSRFLLSMPHILKLHPLAGGQFFVRSVSSKPAEPFECDAGFPVGSMADDGKQDSRTSRINNEFHPAGKIVDVSAPSASSLDVDVKDKKVEKVLSRKLTNADVRKEPFASSLEVGIKEKKMEEVHSRKVTDAGVRDGHDPSTKEVPYEKLSDAQVTENNTSAEMGFFQRIWTKWFSRNDGDSEKKTPDIPDQFRASNGGPEKSNSGEIHVESTIQHRSSGSKLCSSAKTEVKGDGKIDVSNSSASFFAKIIGSCKLWKKNSYANVSNEQSDMELKQLCDTEKHVPSEQSIEELKQISDTEKHELSLKDSRWSDIESFIKTCKGSIIVSSSRSREQIAQNLQKSGPLELQSLSKGVLLSLVDLLISEKKWIDESPSRMYPFRVIQCDGNSSASAPAPKSNGLRSIFLGSSSQSSFEKPPDDKEPAGKSRNEILADCKKLLEELLKVNPKVFDMACFRELFAERYGYILDSEKLGDPQFVSLFQIIPSVKMESTYVYPNTVISKGRRPESSSPKDQATNSKSDALWIGDDTESPWEELGPVASSNSSKEEEWKEGPEKVGDGYESSLSDDELSDREDEASSSSKVEDQSRSRENVEDSSLLQILESWYSGKDSSCKTDCPKNEDGVIIDRSKNSSKPSASSGACIKNGRRQRPVKSYTFVSDSAEDEKDELLNGILGSLKKQGESRMQG</sequence>
<dbReference type="Proteomes" id="UP001279734">
    <property type="component" value="Unassembled WGS sequence"/>
</dbReference>
<dbReference type="CDD" id="cd08824">
    <property type="entry name" value="LOTUS"/>
    <property type="match status" value="1"/>
</dbReference>
<evidence type="ECO:0000313" key="4">
    <source>
        <dbReference type="Proteomes" id="UP001279734"/>
    </source>
</evidence>
<dbReference type="AlphaFoldDB" id="A0AAD3Y2J1"/>
<accession>A0AAD3Y2J1</accession>
<feature type="compositionally biased region" description="Basic and acidic residues" evidence="1">
    <location>
        <begin position="890"/>
        <end position="909"/>
    </location>
</feature>
<dbReference type="InterPro" id="IPR024768">
    <property type="entry name" value="Marf1"/>
</dbReference>
<dbReference type="InterPro" id="IPR041966">
    <property type="entry name" value="LOTUS-like"/>
</dbReference>
<dbReference type="GO" id="GO:0005777">
    <property type="term" value="C:peroxisome"/>
    <property type="evidence" value="ECO:0007669"/>
    <property type="project" value="InterPro"/>
</dbReference>
<dbReference type="InterPro" id="IPR025605">
    <property type="entry name" value="OST-HTH/LOTUS_dom"/>
</dbReference>
<dbReference type="EMBL" id="BSYO01000029">
    <property type="protein sequence ID" value="GMH25125.1"/>
    <property type="molecule type" value="Genomic_DNA"/>
</dbReference>
<dbReference type="PANTHER" id="PTHR14379">
    <property type="entry name" value="LIMKAIN B LKAP"/>
    <property type="match status" value="1"/>
</dbReference>
<dbReference type="PANTHER" id="PTHR14379:SF6">
    <property type="entry name" value="EMB|CAB71880.1"/>
    <property type="match status" value="1"/>
</dbReference>
<dbReference type="InterPro" id="IPR021139">
    <property type="entry name" value="NYN"/>
</dbReference>
<feature type="compositionally biased region" description="Acidic residues" evidence="1">
    <location>
        <begin position="844"/>
        <end position="856"/>
    </location>
</feature>
<dbReference type="PROSITE" id="PS51644">
    <property type="entry name" value="HTH_OST"/>
    <property type="match status" value="1"/>
</dbReference>
<dbReference type="Pfam" id="PF14418">
    <property type="entry name" value="OHA"/>
    <property type="match status" value="1"/>
</dbReference>